<sequence length="191" mass="22324">MAEPENKIDFTKISAIDWLKTAAVLIAAAFVLYRCFLPFRAEYAFREAYNLEAQMNSPNLPAERRAAAMQKAIEKYEKVKKLAPWETYYHIQLARIYETQARQETNPEKKLEKIRQADDIYNLCLKISPTNPWYVMRKAEIYGLYAEVEPDAAKKAELLRQREEKIMKSAELDQNNGIFQTAAANLYFQKR</sequence>
<gene>
    <name evidence="2" type="ORF">NO1_2036</name>
</gene>
<dbReference type="AlphaFoldDB" id="A0A388TDY9"/>
<dbReference type="EMBL" id="BGZN01000113">
    <property type="protein sequence ID" value="GBR74951.1"/>
    <property type="molecule type" value="Genomic_DNA"/>
</dbReference>
<organism evidence="2 3">
    <name type="scientific">Termititenax aidoneus</name>
    <dbReference type="NCBI Taxonomy" id="2218524"/>
    <lineage>
        <taxon>Bacteria</taxon>
        <taxon>Bacillati</taxon>
        <taxon>Candidatus Margulisiibacteriota</taxon>
        <taxon>Candidatus Termititenacia</taxon>
        <taxon>Candidatus Termititenacales</taxon>
        <taxon>Candidatus Termititenacaceae</taxon>
        <taxon>Candidatus Termititenax</taxon>
    </lineage>
</organism>
<reference evidence="2 3" key="1">
    <citation type="journal article" date="2019" name="ISME J.">
        <title>Genome analyses of uncultured TG2/ZB3 bacteria in 'Margulisbacteria' specifically attached to ectosymbiotic spirochetes of protists in the termite gut.</title>
        <authorList>
            <person name="Utami Y.D."/>
            <person name="Kuwahara H."/>
            <person name="Igai K."/>
            <person name="Murakami T."/>
            <person name="Sugaya K."/>
            <person name="Morikawa T."/>
            <person name="Nagura Y."/>
            <person name="Yuki M."/>
            <person name="Deevong P."/>
            <person name="Inoue T."/>
            <person name="Kihara K."/>
            <person name="Lo N."/>
            <person name="Yamada A."/>
            <person name="Ohkuma M."/>
            <person name="Hongoh Y."/>
        </authorList>
    </citation>
    <scope>NUCLEOTIDE SEQUENCE [LARGE SCALE GENOMIC DNA]</scope>
    <source>
        <strain evidence="2">NkOx7-01</strain>
    </source>
</reference>
<feature type="transmembrane region" description="Helical" evidence="1">
    <location>
        <begin position="18"/>
        <end position="37"/>
    </location>
</feature>
<keyword evidence="3" id="KW-1185">Reference proteome</keyword>
<keyword evidence="1" id="KW-0472">Membrane</keyword>
<evidence type="ECO:0000256" key="1">
    <source>
        <dbReference type="SAM" id="Phobius"/>
    </source>
</evidence>
<comment type="caution">
    <text evidence="2">The sequence shown here is derived from an EMBL/GenBank/DDBJ whole genome shotgun (WGS) entry which is preliminary data.</text>
</comment>
<proteinExistence type="predicted"/>
<name>A0A388TDY9_TERA1</name>
<dbReference type="InterPro" id="IPR011990">
    <property type="entry name" value="TPR-like_helical_dom_sf"/>
</dbReference>
<accession>A0A388TDY9</accession>
<evidence type="ECO:0000313" key="3">
    <source>
        <dbReference type="Proteomes" id="UP000269352"/>
    </source>
</evidence>
<protein>
    <submittedName>
        <fullName evidence="2">Uncharacterized protein</fullName>
    </submittedName>
</protein>
<keyword evidence="1" id="KW-0812">Transmembrane</keyword>
<evidence type="ECO:0000313" key="2">
    <source>
        <dbReference type="EMBL" id="GBR74951.1"/>
    </source>
</evidence>
<keyword evidence="1" id="KW-1133">Transmembrane helix</keyword>
<dbReference type="Proteomes" id="UP000269352">
    <property type="component" value="Unassembled WGS sequence"/>
</dbReference>
<dbReference type="Gene3D" id="1.25.40.10">
    <property type="entry name" value="Tetratricopeptide repeat domain"/>
    <property type="match status" value="1"/>
</dbReference>
<dbReference type="SUPFAM" id="SSF48452">
    <property type="entry name" value="TPR-like"/>
    <property type="match status" value="1"/>
</dbReference>